<evidence type="ECO:0000313" key="2">
    <source>
        <dbReference type="Proteomes" id="UP000299102"/>
    </source>
</evidence>
<dbReference type="Proteomes" id="UP000299102">
    <property type="component" value="Unassembled WGS sequence"/>
</dbReference>
<name>A0A4C1W0F4_EUMVA</name>
<comment type="caution">
    <text evidence="1">The sequence shown here is derived from an EMBL/GenBank/DDBJ whole genome shotgun (WGS) entry which is preliminary data.</text>
</comment>
<dbReference type="AlphaFoldDB" id="A0A4C1W0F4"/>
<gene>
    <name evidence="1" type="ORF">EVAR_87484_1</name>
</gene>
<evidence type="ECO:0000313" key="1">
    <source>
        <dbReference type="EMBL" id="GBP43567.1"/>
    </source>
</evidence>
<reference evidence="1 2" key="1">
    <citation type="journal article" date="2019" name="Commun. Biol.">
        <title>The bagworm genome reveals a unique fibroin gene that provides high tensile strength.</title>
        <authorList>
            <person name="Kono N."/>
            <person name="Nakamura H."/>
            <person name="Ohtoshi R."/>
            <person name="Tomita M."/>
            <person name="Numata K."/>
            <person name="Arakawa K."/>
        </authorList>
    </citation>
    <scope>NUCLEOTIDE SEQUENCE [LARGE SCALE GENOMIC DNA]</scope>
</reference>
<accession>A0A4C1W0F4</accession>
<dbReference type="EMBL" id="BGZK01000438">
    <property type="protein sequence ID" value="GBP43567.1"/>
    <property type="molecule type" value="Genomic_DNA"/>
</dbReference>
<keyword evidence="2" id="KW-1185">Reference proteome</keyword>
<sequence length="90" mass="9917">MIDRRAVSTERGISSCRRVGRDAYRDGRSFEISNTGDKTEIQCTPEADQAYVQYKQSLKDVVTSSHPRADPSRALHTEAGDTCAGAVLQQ</sequence>
<protein>
    <submittedName>
        <fullName evidence="1">Uncharacterized protein</fullName>
    </submittedName>
</protein>
<proteinExistence type="predicted"/>
<organism evidence="1 2">
    <name type="scientific">Eumeta variegata</name>
    <name type="common">Bagworm moth</name>
    <name type="synonym">Eumeta japonica</name>
    <dbReference type="NCBI Taxonomy" id="151549"/>
    <lineage>
        <taxon>Eukaryota</taxon>
        <taxon>Metazoa</taxon>
        <taxon>Ecdysozoa</taxon>
        <taxon>Arthropoda</taxon>
        <taxon>Hexapoda</taxon>
        <taxon>Insecta</taxon>
        <taxon>Pterygota</taxon>
        <taxon>Neoptera</taxon>
        <taxon>Endopterygota</taxon>
        <taxon>Lepidoptera</taxon>
        <taxon>Glossata</taxon>
        <taxon>Ditrysia</taxon>
        <taxon>Tineoidea</taxon>
        <taxon>Psychidae</taxon>
        <taxon>Oiketicinae</taxon>
        <taxon>Eumeta</taxon>
    </lineage>
</organism>